<feature type="domain" description="Killer toxin Kp4" evidence="2">
    <location>
        <begin position="6"/>
        <end position="120"/>
    </location>
</feature>
<evidence type="ECO:0000313" key="3">
    <source>
        <dbReference type="EMBL" id="KAK5990863.1"/>
    </source>
</evidence>
<dbReference type="Pfam" id="PF09044">
    <property type="entry name" value="Kp4"/>
    <property type="match status" value="1"/>
</dbReference>
<evidence type="ECO:0000313" key="4">
    <source>
        <dbReference type="Proteomes" id="UP001338125"/>
    </source>
</evidence>
<protein>
    <recommendedName>
        <fullName evidence="2">Killer toxin Kp4 domain-containing protein</fullName>
    </recommendedName>
</protein>
<comment type="caution">
    <text evidence="3">The sequence shown here is derived from an EMBL/GenBank/DDBJ whole genome shotgun (WGS) entry which is preliminary data.</text>
</comment>
<gene>
    <name evidence="3" type="ORF">PT974_09138</name>
</gene>
<feature type="chain" id="PRO_5047444215" description="Killer toxin Kp4 domain-containing protein" evidence="1">
    <location>
        <begin position="17"/>
        <end position="134"/>
    </location>
</feature>
<sequence>MVSFTIISTLIASAAALGINCRGSGGCPLNDASLGDIKTQLQQLQAQGKGGKNYGSGVQLACTSGKYAYICAFYQNGNGGTVDNAVNLVQGLMDHGCSQCGSNPTDGKDVGNGELTVNIVGNPCCHGTCACPLP</sequence>
<accession>A0ABR0SFC0</accession>
<feature type="signal peptide" evidence="1">
    <location>
        <begin position="1"/>
        <end position="16"/>
    </location>
</feature>
<keyword evidence="1" id="KW-0732">Signal</keyword>
<reference evidence="3 4" key="1">
    <citation type="submission" date="2024-01" db="EMBL/GenBank/DDBJ databases">
        <title>Complete genome of Cladobotryum mycophilum ATHUM6906.</title>
        <authorList>
            <person name="Christinaki A.C."/>
            <person name="Myridakis A.I."/>
            <person name="Kouvelis V.N."/>
        </authorList>
    </citation>
    <scope>NUCLEOTIDE SEQUENCE [LARGE SCALE GENOMIC DNA]</scope>
    <source>
        <strain evidence="3 4">ATHUM6906</strain>
    </source>
</reference>
<keyword evidence="4" id="KW-1185">Reference proteome</keyword>
<organism evidence="3 4">
    <name type="scientific">Cladobotryum mycophilum</name>
    <dbReference type="NCBI Taxonomy" id="491253"/>
    <lineage>
        <taxon>Eukaryota</taxon>
        <taxon>Fungi</taxon>
        <taxon>Dikarya</taxon>
        <taxon>Ascomycota</taxon>
        <taxon>Pezizomycotina</taxon>
        <taxon>Sordariomycetes</taxon>
        <taxon>Hypocreomycetidae</taxon>
        <taxon>Hypocreales</taxon>
        <taxon>Hypocreaceae</taxon>
        <taxon>Cladobotryum</taxon>
    </lineage>
</organism>
<dbReference type="InterPro" id="IPR015131">
    <property type="entry name" value="Killer_tox_Kp4"/>
</dbReference>
<dbReference type="InterPro" id="IPR011329">
    <property type="entry name" value="Killer_tox_Kp4/SMK"/>
</dbReference>
<proteinExistence type="predicted"/>
<dbReference type="Gene3D" id="3.30.430.10">
    <property type="entry name" value="Killer Toxin P4, subunit A"/>
    <property type="match status" value="1"/>
</dbReference>
<dbReference type="SUPFAM" id="SSF55221">
    <property type="entry name" value="Yeast killer toxins"/>
    <property type="match status" value="1"/>
</dbReference>
<evidence type="ECO:0000256" key="1">
    <source>
        <dbReference type="SAM" id="SignalP"/>
    </source>
</evidence>
<name>A0ABR0SFC0_9HYPO</name>
<evidence type="ECO:0000259" key="2">
    <source>
        <dbReference type="Pfam" id="PF09044"/>
    </source>
</evidence>
<dbReference type="Proteomes" id="UP001338125">
    <property type="component" value="Unassembled WGS sequence"/>
</dbReference>
<dbReference type="EMBL" id="JAVFKD010000014">
    <property type="protein sequence ID" value="KAK5990863.1"/>
    <property type="molecule type" value="Genomic_DNA"/>
</dbReference>